<dbReference type="AlphaFoldDB" id="A0A0B2Q4T4"/>
<feature type="non-terminal residue" evidence="2">
    <location>
        <position position="103"/>
    </location>
</feature>
<proteinExistence type="predicted"/>
<feature type="chain" id="PRO_5002093419" evidence="1">
    <location>
        <begin position="20"/>
        <end position="103"/>
    </location>
</feature>
<reference evidence="2" key="1">
    <citation type="submission" date="2014-07" db="EMBL/GenBank/DDBJ databases">
        <title>Identification of a novel salt tolerance gene in wild soybean by whole-genome sequencing.</title>
        <authorList>
            <person name="Lam H.-M."/>
            <person name="Qi X."/>
            <person name="Li M.-W."/>
            <person name="Liu X."/>
            <person name="Xie M."/>
            <person name="Ni M."/>
            <person name="Xu X."/>
        </authorList>
    </citation>
    <scope>NUCLEOTIDE SEQUENCE [LARGE SCALE GENOMIC DNA]</scope>
    <source>
        <tissue evidence="2">Root</tissue>
    </source>
</reference>
<dbReference type="PANTHER" id="PTHR33116:SF78">
    <property type="entry name" value="OS12G0587133 PROTEIN"/>
    <property type="match status" value="1"/>
</dbReference>
<gene>
    <name evidence="2" type="ORF">glysoja_047779</name>
</gene>
<accession>A0A0B2Q4T4</accession>
<evidence type="ECO:0000256" key="1">
    <source>
        <dbReference type="SAM" id="SignalP"/>
    </source>
</evidence>
<evidence type="ECO:0000313" key="2">
    <source>
        <dbReference type="EMBL" id="KHN16245.1"/>
    </source>
</evidence>
<dbReference type="Proteomes" id="UP000053555">
    <property type="component" value="Unassembled WGS sequence"/>
</dbReference>
<dbReference type="PANTHER" id="PTHR33116">
    <property type="entry name" value="REVERSE TRANSCRIPTASE ZINC-BINDING DOMAIN-CONTAINING PROTEIN-RELATED-RELATED"/>
    <property type="match status" value="1"/>
</dbReference>
<sequence length="103" mass="11746">GRITLINSVLSALPIYLLSFFRIPKKVVQKIVSIQRNFLWGSHQEASKIPWVKWDKVCLPKNKGGLGIKDLSLFNAALLGKWGWQLANNQDQPWSRILISKYG</sequence>
<organism evidence="2">
    <name type="scientific">Glycine soja</name>
    <name type="common">Wild soybean</name>
    <dbReference type="NCBI Taxonomy" id="3848"/>
    <lineage>
        <taxon>Eukaryota</taxon>
        <taxon>Viridiplantae</taxon>
        <taxon>Streptophyta</taxon>
        <taxon>Embryophyta</taxon>
        <taxon>Tracheophyta</taxon>
        <taxon>Spermatophyta</taxon>
        <taxon>Magnoliopsida</taxon>
        <taxon>eudicotyledons</taxon>
        <taxon>Gunneridae</taxon>
        <taxon>Pentapetalae</taxon>
        <taxon>rosids</taxon>
        <taxon>fabids</taxon>
        <taxon>Fabales</taxon>
        <taxon>Fabaceae</taxon>
        <taxon>Papilionoideae</taxon>
        <taxon>50 kb inversion clade</taxon>
        <taxon>NPAAA clade</taxon>
        <taxon>indigoferoid/millettioid clade</taxon>
        <taxon>Phaseoleae</taxon>
        <taxon>Glycine</taxon>
        <taxon>Glycine subgen. Soja</taxon>
    </lineage>
</organism>
<name>A0A0B2Q4T4_GLYSO</name>
<feature type="signal peptide" evidence="1">
    <location>
        <begin position="1"/>
        <end position="19"/>
    </location>
</feature>
<feature type="non-terminal residue" evidence="2">
    <location>
        <position position="1"/>
    </location>
</feature>
<protein>
    <submittedName>
        <fullName evidence="2">Putative ribonuclease H protein</fullName>
    </submittedName>
</protein>
<keyword evidence="1" id="KW-0732">Signal</keyword>
<dbReference type="EMBL" id="KN660605">
    <property type="protein sequence ID" value="KHN16245.1"/>
    <property type="molecule type" value="Genomic_DNA"/>
</dbReference>